<evidence type="ECO:0000256" key="3">
    <source>
        <dbReference type="ARBA" id="ARBA00022630"/>
    </source>
</evidence>
<feature type="transmembrane region" description="Helical" evidence="13">
    <location>
        <begin position="35"/>
        <end position="57"/>
    </location>
</feature>
<comment type="cofactor">
    <cofactor evidence="1">
        <name>FAD</name>
        <dbReference type="ChEBI" id="CHEBI:57692"/>
    </cofactor>
</comment>
<keyword evidence="5" id="KW-0001">2Fe-2S</keyword>
<keyword evidence="8 13" id="KW-1133">Transmembrane helix</keyword>
<dbReference type="Pfam" id="PF00175">
    <property type="entry name" value="NAD_binding_1"/>
    <property type="match status" value="1"/>
</dbReference>
<dbReference type="PANTHER" id="PTHR47354">
    <property type="entry name" value="NADH OXIDOREDUCTASE HCR"/>
    <property type="match status" value="1"/>
</dbReference>
<gene>
    <name evidence="15" type="ORF">UT63_C0068G0004</name>
</gene>
<dbReference type="CDD" id="cd06198">
    <property type="entry name" value="FNR_like_3"/>
    <property type="match status" value="1"/>
</dbReference>
<dbReference type="InterPro" id="IPR017938">
    <property type="entry name" value="Riboflavin_synthase-like_b-brl"/>
</dbReference>
<feature type="transmembrane region" description="Helical" evidence="13">
    <location>
        <begin position="7"/>
        <end position="23"/>
    </location>
</feature>
<dbReference type="EMBL" id="LBXN01000068">
    <property type="protein sequence ID" value="KKR31494.1"/>
    <property type="molecule type" value="Genomic_DNA"/>
</dbReference>
<dbReference type="Proteomes" id="UP000034539">
    <property type="component" value="Unassembled WGS sequence"/>
</dbReference>
<reference evidence="15 16" key="1">
    <citation type="journal article" date="2015" name="Nature">
        <title>rRNA introns, odd ribosomes, and small enigmatic genomes across a large radiation of phyla.</title>
        <authorList>
            <person name="Brown C.T."/>
            <person name="Hug L.A."/>
            <person name="Thomas B.C."/>
            <person name="Sharon I."/>
            <person name="Castelle C.J."/>
            <person name="Singh A."/>
            <person name="Wilkins M.J."/>
            <person name="Williams K.H."/>
            <person name="Banfield J.F."/>
        </authorList>
    </citation>
    <scope>NUCLEOTIDE SEQUENCE [LARGE SCALE GENOMIC DNA]</scope>
</reference>
<dbReference type="GO" id="GO:0016020">
    <property type="term" value="C:membrane"/>
    <property type="evidence" value="ECO:0007669"/>
    <property type="project" value="UniProtKB-SubCell"/>
</dbReference>
<keyword evidence="6" id="KW-0479">Metal-binding</keyword>
<evidence type="ECO:0000256" key="9">
    <source>
        <dbReference type="ARBA" id="ARBA00023002"/>
    </source>
</evidence>
<evidence type="ECO:0000256" key="7">
    <source>
        <dbReference type="ARBA" id="ARBA00022827"/>
    </source>
</evidence>
<dbReference type="GO" id="GO:0050660">
    <property type="term" value="F:flavin adenine dinucleotide binding"/>
    <property type="evidence" value="ECO:0007669"/>
    <property type="project" value="TreeGrafter"/>
</dbReference>
<dbReference type="GO" id="GO:0016491">
    <property type="term" value="F:oxidoreductase activity"/>
    <property type="evidence" value="ECO:0007669"/>
    <property type="project" value="UniProtKB-KW"/>
</dbReference>
<organism evidence="15 16">
    <name type="scientific">Candidatus Gottesmanbacteria bacterium GW2011_GWC2_39_8</name>
    <dbReference type="NCBI Taxonomy" id="1618450"/>
    <lineage>
        <taxon>Bacteria</taxon>
        <taxon>Candidatus Gottesmaniibacteriota</taxon>
    </lineage>
</organism>
<keyword evidence="9" id="KW-0560">Oxidoreductase</keyword>
<keyword evidence="11" id="KW-0411">Iron-sulfur</keyword>
<dbReference type="GO" id="GO:0051537">
    <property type="term" value="F:2 iron, 2 sulfur cluster binding"/>
    <property type="evidence" value="ECO:0007669"/>
    <property type="project" value="UniProtKB-KW"/>
</dbReference>
<dbReference type="Pfam" id="PF01794">
    <property type="entry name" value="Ferric_reduct"/>
    <property type="match status" value="1"/>
</dbReference>
<evidence type="ECO:0000256" key="1">
    <source>
        <dbReference type="ARBA" id="ARBA00001974"/>
    </source>
</evidence>
<sequence>MKGKGHYLIYISVILTLDLFLLSKEGLFFLSNRVLTAAQLTALVGTTLMSVSFFLASRFKILDYLFSGLDKAYRYHQKISALSFIFILNHFIFLIINRIPHGNWKILIFPSMDISYTTGILAFWSMTILIILTLFIDLPYHLWKKTHEYFGLVILFSMIHAMTISSDITRYMPLRYFMLSLIGLGIFSFVYRRFLYNLIGPHYKYRIVKLKTYGPVTEIVLIPLGKKMLFIPGQFAYLSIFHEKLTKEDHPFSIASAPFEVELRFSIKNDGDYTSKLSDLREGVTVSVWGPYGNFGERFLSKKNAVFVAGGIGISPFLSMAKSETAKQSEKNISIFYSVKNSSEAVYDNELKTLSWSHPNIRYKPNISEINGRLTAEQIKETVTEIGKYLIFLCGPPLMMMSLEKQFLSLGVKKHNIIFEDFSMK</sequence>
<evidence type="ECO:0000256" key="10">
    <source>
        <dbReference type="ARBA" id="ARBA00023004"/>
    </source>
</evidence>
<evidence type="ECO:0000313" key="16">
    <source>
        <dbReference type="Proteomes" id="UP000034539"/>
    </source>
</evidence>
<dbReference type="InterPro" id="IPR013112">
    <property type="entry name" value="FAD-bd_8"/>
</dbReference>
<dbReference type="Pfam" id="PF08022">
    <property type="entry name" value="FAD_binding_8"/>
    <property type="match status" value="1"/>
</dbReference>
<dbReference type="InterPro" id="IPR013130">
    <property type="entry name" value="Fe3_Rdtase_TM_dom"/>
</dbReference>
<dbReference type="AlphaFoldDB" id="A0A0G0PTJ0"/>
<dbReference type="GO" id="GO:0046872">
    <property type="term" value="F:metal ion binding"/>
    <property type="evidence" value="ECO:0007669"/>
    <property type="project" value="UniProtKB-KW"/>
</dbReference>
<accession>A0A0G0PTJ0</accession>
<name>A0A0G0PTJ0_9BACT</name>
<dbReference type="PROSITE" id="PS51384">
    <property type="entry name" value="FAD_FR"/>
    <property type="match status" value="1"/>
</dbReference>
<evidence type="ECO:0000256" key="12">
    <source>
        <dbReference type="ARBA" id="ARBA00023136"/>
    </source>
</evidence>
<evidence type="ECO:0000256" key="11">
    <source>
        <dbReference type="ARBA" id="ARBA00023014"/>
    </source>
</evidence>
<dbReference type="SUPFAM" id="SSF52343">
    <property type="entry name" value="Ferredoxin reductase-like, C-terminal NADP-linked domain"/>
    <property type="match status" value="1"/>
</dbReference>
<evidence type="ECO:0000313" key="15">
    <source>
        <dbReference type="EMBL" id="KKR31494.1"/>
    </source>
</evidence>
<evidence type="ECO:0000256" key="4">
    <source>
        <dbReference type="ARBA" id="ARBA00022692"/>
    </source>
</evidence>
<comment type="subcellular location">
    <subcellularLocation>
        <location evidence="2">Membrane</location>
        <topology evidence="2">Multi-pass membrane protein</topology>
    </subcellularLocation>
</comment>
<protein>
    <recommendedName>
        <fullName evidence="14">FAD-binding FR-type domain-containing protein</fullName>
    </recommendedName>
</protein>
<evidence type="ECO:0000256" key="2">
    <source>
        <dbReference type="ARBA" id="ARBA00004141"/>
    </source>
</evidence>
<proteinExistence type="predicted"/>
<evidence type="ECO:0000256" key="13">
    <source>
        <dbReference type="SAM" id="Phobius"/>
    </source>
</evidence>
<evidence type="ECO:0000256" key="8">
    <source>
        <dbReference type="ARBA" id="ARBA00022989"/>
    </source>
</evidence>
<feature type="domain" description="FAD-binding FR-type" evidence="14">
    <location>
        <begin position="200"/>
        <end position="298"/>
    </location>
</feature>
<comment type="caution">
    <text evidence="15">The sequence shown here is derived from an EMBL/GenBank/DDBJ whole genome shotgun (WGS) entry which is preliminary data.</text>
</comment>
<feature type="transmembrane region" description="Helical" evidence="13">
    <location>
        <begin position="149"/>
        <end position="168"/>
    </location>
</feature>
<feature type="transmembrane region" description="Helical" evidence="13">
    <location>
        <begin position="116"/>
        <end position="137"/>
    </location>
</feature>
<keyword evidence="10" id="KW-0408">Iron</keyword>
<dbReference type="InterPro" id="IPR001433">
    <property type="entry name" value="OxRdtase_FAD/NAD-bd"/>
</dbReference>
<keyword evidence="12 13" id="KW-0472">Membrane</keyword>
<dbReference type="Gene3D" id="2.40.30.10">
    <property type="entry name" value="Translation factors"/>
    <property type="match status" value="1"/>
</dbReference>
<dbReference type="Gene3D" id="3.40.50.80">
    <property type="entry name" value="Nucleotide-binding domain of ferredoxin-NADP reductase (FNR) module"/>
    <property type="match status" value="1"/>
</dbReference>
<evidence type="ECO:0000256" key="6">
    <source>
        <dbReference type="ARBA" id="ARBA00022723"/>
    </source>
</evidence>
<feature type="transmembrane region" description="Helical" evidence="13">
    <location>
        <begin position="174"/>
        <end position="191"/>
    </location>
</feature>
<dbReference type="InterPro" id="IPR017927">
    <property type="entry name" value="FAD-bd_FR_type"/>
</dbReference>
<feature type="transmembrane region" description="Helical" evidence="13">
    <location>
        <begin position="78"/>
        <end position="96"/>
    </location>
</feature>
<dbReference type="PRINTS" id="PR00410">
    <property type="entry name" value="PHEHYDRXLASE"/>
</dbReference>
<dbReference type="PANTHER" id="PTHR47354:SF8">
    <property type="entry name" value="1,2-PHENYLACETYL-COA EPOXIDASE, SUBUNIT E"/>
    <property type="match status" value="1"/>
</dbReference>
<evidence type="ECO:0000256" key="5">
    <source>
        <dbReference type="ARBA" id="ARBA00022714"/>
    </source>
</evidence>
<keyword evidence="4 13" id="KW-0812">Transmembrane</keyword>
<keyword evidence="7" id="KW-0274">FAD</keyword>
<dbReference type="SUPFAM" id="SSF63380">
    <property type="entry name" value="Riboflavin synthase domain-like"/>
    <property type="match status" value="1"/>
</dbReference>
<keyword evidence="3" id="KW-0285">Flavoprotein</keyword>
<evidence type="ECO:0000259" key="14">
    <source>
        <dbReference type="PROSITE" id="PS51384"/>
    </source>
</evidence>
<dbReference type="InterPro" id="IPR039261">
    <property type="entry name" value="FNR_nucleotide-bd"/>
</dbReference>
<dbReference type="InterPro" id="IPR050415">
    <property type="entry name" value="MRET"/>
</dbReference>